<feature type="region of interest" description="Disordered" evidence="1">
    <location>
        <begin position="175"/>
        <end position="218"/>
    </location>
</feature>
<dbReference type="EMBL" id="JAFIQS010000014">
    <property type="protein sequence ID" value="KAG5163734.1"/>
    <property type="molecule type" value="Genomic_DNA"/>
</dbReference>
<organism evidence="2">
    <name type="scientific">Psilocybe cubensis</name>
    <name type="common">Psychedelic mushroom</name>
    <name type="synonym">Stropharia cubensis</name>
    <dbReference type="NCBI Taxonomy" id="181762"/>
    <lineage>
        <taxon>Eukaryota</taxon>
        <taxon>Fungi</taxon>
        <taxon>Dikarya</taxon>
        <taxon>Basidiomycota</taxon>
        <taxon>Agaricomycotina</taxon>
        <taxon>Agaricomycetes</taxon>
        <taxon>Agaricomycetidae</taxon>
        <taxon>Agaricales</taxon>
        <taxon>Agaricineae</taxon>
        <taxon>Strophariaceae</taxon>
        <taxon>Psilocybe</taxon>
    </lineage>
</organism>
<sequence>MAYYLIPEAGKRKVDVSSRSCSHTTWDSLSADSYTTAAVSAHRHKPSDLGPRHDLTSMSGLPMWRPFTRTFYTPKRSPAFLFYEFVNSSLNSIDTQANSHSEPANAHAPTYSSKIHRLSSALPSALTELTNSSVPTSSLFTHVTTEDERRRFQLAQAAVAQNKRVNLPQPVKTVVNDQGPMVSTESEEVPVNTVGGGSSHARNNSDLKPLSKSGGLKSSCPALFTDDTSRFLEAISPKPVNPVHVTFADHPYPPRLPAKSAPIVPKSSFIRLRPELRGQSSAVAPPPPPLVQASAGGNNIVTHSKETELLGRQYETHSTSECPHPAANRSCTTQLSPQQVRQKLQQTLPKVPGAKGRGTSDRDRGTLRF</sequence>
<reference evidence="2" key="1">
    <citation type="submission" date="2021-02" db="EMBL/GenBank/DDBJ databases">
        <title>Psilocybe cubensis genome.</title>
        <authorList>
            <person name="Mckernan K.J."/>
            <person name="Crawford S."/>
            <person name="Trippe A."/>
            <person name="Kane L.T."/>
            <person name="Mclaughlin S."/>
        </authorList>
    </citation>
    <scope>NUCLEOTIDE SEQUENCE [LARGE SCALE GENOMIC DNA]</scope>
    <source>
        <strain evidence="2">MGC-MH-2018</strain>
    </source>
</reference>
<feature type="compositionally biased region" description="Basic and acidic residues" evidence="1">
    <location>
        <begin position="358"/>
        <end position="369"/>
    </location>
</feature>
<proteinExistence type="predicted"/>
<feature type="region of interest" description="Disordered" evidence="1">
    <location>
        <begin position="315"/>
        <end position="369"/>
    </location>
</feature>
<gene>
    <name evidence="2" type="ORF">JR316_011523</name>
</gene>
<evidence type="ECO:0000313" key="2">
    <source>
        <dbReference type="EMBL" id="KAG5163734.1"/>
    </source>
</evidence>
<feature type="compositionally biased region" description="Low complexity" evidence="1">
    <location>
        <begin position="206"/>
        <end position="218"/>
    </location>
</feature>
<comment type="caution">
    <text evidence="2">The sequence shown here is derived from an EMBL/GenBank/DDBJ whole genome shotgun (WGS) entry which is preliminary data.</text>
</comment>
<evidence type="ECO:0000256" key="1">
    <source>
        <dbReference type="SAM" id="MobiDB-lite"/>
    </source>
</evidence>
<accession>A0A8H7XQ17</accession>
<dbReference type="AlphaFoldDB" id="A0A8H7XQ17"/>
<feature type="compositionally biased region" description="Polar residues" evidence="1">
    <location>
        <begin position="329"/>
        <end position="348"/>
    </location>
</feature>
<name>A0A8H7XQ17_PSICU</name>
<protein>
    <submittedName>
        <fullName evidence="2">Uncharacterized protein</fullName>
    </submittedName>
</protein>